<keyword evidence="4" id="KW-1185">Reference proteome</keyword>
<feature type="region of interest" description="Disordered" evidence="1">
    <location>
        <begin position="123"/>
        <end position="164"/>
    </location>
</feature>
<dbReference type="EMBL" id="NAJQ01000447">
    <property type="protein sequence ID" value="TKA69466.1"/>
    <property type="molecule type" value="Genomic_DNA"/>
</dbReference>
<evidence type="ECO:0000256" key="1">
    <source>
        <dbReference type="SAM" id="MobiDB-lite"/>
    </source>
</evidence>
<feature type="compositionally biased region" description="Basic and acidic residues" evidence="1">
    <location>
        <begin position="325"/>
        <end position="340"/>
    </location>
</feature>
<feature type="compositionally biased region" description="Basic residues" evidence="1">
    <location>
        <begin position="341"/>
        <end position="353"/>
    </location>
</feature>
<feature type="compositionally biased region" description="Polar residues" evidence="1">
    <location>
        <begin position="145"/>
        <end position="160"/>
    </location>
</feature>
<gene>
    <name evidence="3" type="ORF">B0A55_08335</name>
    <name evidence="2" type="ORF">B0A55_12814</name>
</gene>
<dbReference type="OrthoDB" id="3942988at2759"/>
<accession>A0A4U0X2K5</accession>
<feature type="region of interest" description="Disordered" evidence="1">
    <location>
        <begin position="1"/>
        <end position="38"/>
    </location>
</feature>
<dbReference type="EMBL" id="NAJQ01000944">
    <property type="protein sequence ID" value="TKA63440.1"/>
    <property type="molecule type" value="Genomic_DNA"/>
</dbReference>
<evidence type="ECO:0000313" key="2">
    <source>
        <dbReference type="EMBL" id="TKA63440.1"/>
    </source>
</evidence>
<feature type="region of interest" description="Disordered" evidence="1">
    <location>
        <begin position="566"/>
        <end position="617"/>
    </location>
</feature>
<sequence>MVDRNGPEGGLNQQHDDNDPHGFNNGYDFEGDDPGDFDFDIDEFSRMTEPRNEQTQTNPSTINQEYYLSPVYGSHNIIDQHSYPTVNQNIHQPMDQNQSIGNNAHAGQTVAGPRHAVAELVDDHQSNSAVPQAPGQETAAEASAHSHQQGTRGSMMQNSDEQARVQAMVHRSGFWDTIVRPGELPGGGSLTGSYKAFFNLFPEQRGEIIQRYDAFVLQHPAPAISRSPPIGRSSGQVATATQRADDDFYGFTNGSDYEPPQREGSEYPRGPAGNGLSTDVLRTDVTVEDPVTVEVEMDGMEGTEEAGGMEARVKVEAMQEAKEMEEAESEHEVKMAETAKKGKKSRKAAKQKPRANPPAYIADITDPDNARWAIAHPDPADFTQLRPRNDDLATVKHKMHFYGKQFYDALQVAGVADLSGYPDMAQSSDPKRATDITNRFQKQQRETLEKVRGLMVKNQQIKDARANCILAFEAAVFMHELGVPNEDYEDIKAHPDRKSAHYPHIDLKSICSARLEKMIALVTDFKTIALDLLEGKNMRDFAQDPKYYAEKKQAYLKSNATRAASNAAVKKVREGPDEQGGKATKARMERGSKMGTARQSKKRKMTAAKVEASDDEE</sequence>
<evidence type="ECO:0000313" key="3">
    <source>
        <dbReference type="EMBL" id="TKA69466.1"/>
    </source>
</evidence>
<organism evidence="3 4">
    <name type="scientific">Friedmanniomyces simplex</name>
    <dbReference type="NCBI Taxonomy" id="329884"/>
    <lineage>
        <taxon>Eukaryota</taxon>
        <taxon>Fungi</taxon>
        <taxon>Dikarya</taxon>
        <taxon>Ascomycota</taxon>
        <taxon>Pezizomycotina</taxon>
        <taxon>Dothideomycetes</taxon>
        <taxon>Dothideomycetidae</taxon>
        <taxon>Mycosphaerellales</taxon>
        <taxon>Teratosphaeriaceae</taxon>
        <taxon>Friedmanniomyces</taxon>
    </lineage>
</organism>
<evidence type="ECO:0000313" key="4">
    <source>
        <dbReference type="Proteomes" id="UP000309340"/>
    </source>
</evidence>
<dbReference type="AlphaFoldDB" id="A0A4U0X2K5"/>
<feature type="region of interest" description="Disordered" evidence="1">
    <location>
        <begin position="325"/>
        <end position="362"/>
    </location>
</feature>
<feature type="compositionally biased region" description="Basic and acidic residues" evidence="1">
    <location>
        <begin position="571"/>
        <end position="592"/>
    </location>
</feature>
<feature type="compositionally biased region" description="Acidic residues" evidence="1">
    <location>
        <begin position="29"/>
        <end position="38"/>
    </location>
</feature>
<proteinExistence type="predicted"/>
<feature type="region of interest" description="Disordered" evidence="1">
    <location>
        <begin position="226"/>
        <end position="278"/>
    </location>
</feature>
<dbReference type="Proteomes" id="UP000309340">
    <property type="component" value="Unassembled WGS sequence"/>
</dbReference>
<protein>
    <submittedName>
        <fullName evidence="3">Uncharacterized protein</fullName>
    </submittedName>
</protein>
<comment type="caution">
    <text evidence="3">The sequence shown here is derived from an EMBL/GenBank/DDBJ whole genome shotgun (WGS) entry which is preliminary data.</text>
</comment>
<name>A0A4U0X2K5_9PEZI</name>
<reference evidence="3 4" key="1">
    <citation type="submission" date="2017-03" db="EMBL/GenBank/DDBJ databases">
        <title>Genomes of endolithic fungi from Antarctica.</title>
        <authorList>
            <person name="Coleine C."/>
            <person name="Masonjones S."/>
            <person name="Stajich J.E."/>
        </authorList>
    </citation>
    <scope>NUCLEOTIDE SEQUENCE [LARGE SCALE GENOMIC DNA]</scope>
    <source>
        <strain evidence="3 4">CCFEE 5184</strain>
    </source>
</reference>
<feature type="compositionally biased region" description="Polar residues" evidence="1">
    <location>
        <begin position="233"/>
        <end position="242"/>
    </location>
</feature>